<dbReference type="PANTHER" id="PTHR37477:SF1">
    <property type="entry name" value="COBALT-PRECORRIN-5A HYDROLASE"/>
    <property type="match status" value="1"/>
</dbReference>
<evidence type="ECO:0000313" key="2">
    <source>
        <dbReference type="Proteomes" id="UP000423396"/>
    </source>
</evidence>
<dbReference type="SUPFAM" id="SSF159672">
    <property type="entry name" value="CbiG N-terminal domain-like"/>
    <property type="match status" value="1"/>
</dbReference>
<dbReference type="EMBL" id="CP045483">
    <property type="protein sequence ID" value="QGR20106.1"/>
    <property type="molecule type" value="Genomic_DNA"/>
</dbReference>
<organism evidence="1 2">
    <name type="scientific">Stygiolobus azoricus</name>
    <dbReference type="NCBI Taxonomy" id="41675"/>
    <lineage>
        <taxon>Archaea</taxon>
        <taxon>Thermoproteota</taxon>
        <taxon>Thermoprotei</taxon>
        <taxon>Sulfolobales</taxon>
        <taxon>Sulfolobaceae</taxon>
        <taxon>Stygiolobus</taxon>
    </lineage>
</organism>
<protein>
    <submittedName>
        <fullName evidence="1">Uncharacterized protein</fullName>
    </submittedName>
</protein>
<dbReference type="AlphaFoldDB" id="A0A650CQJ3"/>
<dbReference type="InterPro" id="IPR052553">
    <property type="entry name" value="CbiG_hydrolase"/>
</dbReference>
<dbReference type="Proteomes" id="UP000423396">
    <property type="component" value="Chromosome"/>
</dbReference>
<dbReference type="InterPro" id="IPR038029">
    <property type="entry name" value="GbiG_N_sf"/>
</dbReference>
<accession>A0A650CQJ3</accession>
<proteinExistence type="predicted"/>
<dbReference type="PANTHER" id="PTHR37477">
    <property type="entry name" value="COBALT-PRECORRIN-5A HYDROLASE"/>
    <property type="match status" value="1"/>
</dbReference>
<gene>
    <name evidence="1" type="ORF">D1868_08965</name>
</gene>
<keyword evidence="2" id="KW-1185">Reference proteome</keyword>
<dbReference type="OrthoDB" id="4722at2157"/>
<reference evidence="1 2" key="1">
    <citation type="submission" date="2019-10" db="EMBL/GenBank/DDBJ databases">
        <title>Genome Sequences from Six Type Strain Members of the Archaeal Family Sulfolobaceae: Acidianus ambivalens, Acidianus infernus, Metallosphaera prunae, Stygiolobus azoricus, Sulfolobus metallicus, and Sulfurisphaera ohwakuensis.</title>
        <authorList>
            <person name="Counts J.A."/>
            <person name="Kelly R.M."/>
        </authorList>
    </citation>
    <scope>NUCLEOTIDE SEQUENCE [LARGE SCALE GENOMIC DNA]</scope>
    <source>
        <strain evidence="1 2">FC6</strain>
    </source>
</reference>
<dbReference type="KEGG" id="sazo:D1868_08965"/>
<sequence length="273" mass="30128">MYFTRVKVVGNSETAEKIKEGLDTLGYYVLNRGENLKVVVGPISRAVKHVDSKPVISVSENGEYVVPLTNIESGVSFIASIISDITNGTLVLTSKTSEMGVYSVQEFSWINGLYWTRREMLRDVNRKLIERGKVYVYSSGIDGLILPEGYEKADFPCDADILIGENSCKGLTLKPYKVIVGLKFIQPIPIEVILYSIKLTLKSIYLNEKRIDVIVTGVRNRMVESLAKLIGAEVSVIEGDTCESLLLNYGGKVVLKGVKRALGLETCLGVLKL</sequence>
<evidence type="ECO:0000313" key="1">
    <source>
        <dbReference type="EMBL" id="QGR20106.1"/>
    </source>
</evidence>
<name>A0A650CQJ3_9CREN</name>